<proteinExistence type="predicted"/>
<keyword evidence="2" id="KW-1185">Reference proteome</keyword>
<dbReference type="InterPro" id="IPR043128">
    <property type="entry name" value="Rev_trsase/Diguanyl_cyclase"/>
</dbReference>
<dbReference type="SUPFAM" id="SSF56672">
    <property type="entry name" value="DNA/RNA polymerases"/>
    <property type="match status" value="1"/>
</dbReference>
<dbReference type="PANTHER" id="PTHR33050">
    <property type="entry name" value="REVERSE TRANSCRIPTASE DOMAIN-CONTAINING PROTEIN"/>
    <property type="match status" value="1"/>
</dbReference>
<dbReference type="PANTHER" id="PTHR33050:SF7">
    <property type="entry name" value="RIBONUCLEASE H"/>
    <property type="match status" value="1"/>
</dbReference>
<accession>A0A9D3X485</accession>
<feature type="non-terminal residue" evidence="1">
    <location>
        <position position="179"/>
    </location>
</feature>
<sequence>ETADLRPILGLNQLNHYLKKIQFHMVTLASIIPFLDSRDWHATLHLRDAYFHVLIYQGHRNVLGFVVNHLQYQFTVLLINLSAAPWVFTKCNAIVAAFLGRLRGEGLPLSGQLASQGPGQGSRGVQRSSYPVDVHGSRLLINADKSTTCLVQWIEFTGVVLYPSQSIPPGGVIPINPFP</sequence>
<dbReference type="EMBL" id="JAHDVG010000478">
    <property type="protein sequence ID" value="KAH1175134.1"/>
    <property type="molecule type" value="Genomic_DNA"/>
</dbReference>
<dbReference type="InterPro" id="IPR043502">
    <property type="entry name" value="DNA/RNA_pol_sf"/>
</dbReference>
<dbReference type="Gene3D" id="3.10.10.10">
    <property type="entry name" value="HIV Type 1 Reverse Transcriptase, subunit A, domain 1"/>
    <property type="match status" value="1"/>
</dbReference>
<protein>
    <submittedName>
        <fullName evidence="1">Uncharacterized protein</fullName>
    </submittedName>
</protein>
<dbReference type="Proteomes" id="UP000827986">
    <property type="component" value="Unassembled WGS sequence"/>
</dbReference>
<gene>
    <name evidence="1" type="ORF">KIL84_021548</name>
</gene>
<evidence type="ECO:0000313" key="1">
    <source>
        <dbReference type="EMBL" id="KAH1175134.1"/>
    </source>
</evidence>
<dbReference type="Gene3D" id="3.30.70.270">
    <property type="match status" value="1"/>
</dbReference>
<feature type="non-terminal residue" evidence="1">
    <location>
        <position position="1"/>
    </location>
</feature>
<name>A0A9D3X485_9SAUR</name>
<reference evidence="1" key="1">
    <citation type="submission" date="2021-09" db="EMBL/GenBank/DDBJ databases">
        <title>The genome of Mauremys mutica provides insights into the evolution of semi-aquatic lifestyle.</title>
        <authorList>
            <person name="Gong S."/>
            <person name="Gao Y."/>
        </authorList>
    </citation>
    <scope>NUCLEOTIDE SEQUENCE</scope>
    <source>
        <strain evidence="1">MM-2020</strain>
        <tissue evidence="1">Muscle</tissue>
    </source>
</reference>
<organism evidence="1 2">
    <name type="scientific">Mauremys mutica</name>
    <name type="common">yellowpond turtle</name>
    <dbReference type="NCBI Taxonomy" id="74926"/>
    <lineage>
        <taxon>Eukaryota</taxon>
        <taxon>Metazoa</taxon>
        <taxon>Chordata</taxon>
        <taxon>Craniata</taxon>
        <taxon>Vertebrata</taxon>
        <taxon>Euteleostomi</taxon>
        <taxon>Archelosauria</taxon>
        <taxon>Testudinata</taxon>
        <taxon>Testudines</taxon>
        <taxon>Cryptodira</taxon>
        <taxon>Durocryptodira</taxon>
        <taxon>Testudinoidea</taxon>
        <taxon>Geoemydidae</taxon>
        <taxon>Geoemydinae</taxon>
        <taxon>Mauremys</taxon>
    </lineage>
</organism>
<evidence type="ECO:0000313" key="2">
    <source>
        <dbReference type="Proteomes" id="UP000827986"/>
    </source>
</evidence>
<dbReference type="InterPro" id="IPR052055">
    <property type="entry name" value="Hepadnavirus_pol/RT"/>
</dbReference>
<dbReference type="AlphaFoldDB" id="A0A9D3X485"/>
<comment type="caution">
    <text evidence="1">The sequence shown here is derived from an EMBL/GenBank/DDBJ whole genome shotgun (WGS) entry which is preliminary data.</text>
</comment>